<evidence type="ECO:0000313" key="4">
    <source>
        <dbReference type="Proteomes" id="UP000436088"/>
    </source>
</evidence>
<proteinExistence type="inferred from homology"/>
<organism evidence="3 4">
    <name type="scientific">Hibiscus syriacus</name>
    <name type="common">Rose of Sharon</name>
    <dbReference type="NCBI Taxonomy" id="106335"/>
    <lineage>
        <taxon>Eukaryota</taxon>
        <taxon>Viridiplantae</taxon>
        <taxon>Streptophyta</taxon>
        <taxon>Embryophyta</taxon>
        <taxon>Tracheophyta</taxon>
        <taxon>Spermatophyta</taxon>
        <taxon>Magnoliopsida</taxon>
        <taxon>eudicotyledons</taxon>
        <taxon>Gunneridae</taxon>
        <taxon>Pentapetalae</taxon>
        <taxon>rosids</taxon>
        <taxon>malvids</taxon>
        <taxon>Malvales</taxon>
        <taxon>Malvaceae</taxon>
        <taxon>Malvoideae</taxon>
        <taxon>Hibiscus</taxon>
    </lineage>
</organism>
<gene>
    <name evidence="3" type="ORF">F3Y22_tig00117017pilonHSYRG00102</name>
</gene>
<dbReference type="InterPro" id="IPR026057">
    <property type="entry name" value="TBL_C"/>
</dbReference>
<dbReference type="AlphaFoldDB" id="A0A6A2WIE0"/>
<dbReference type="EMBL" id="VEPZ02001775">
    <property type="protein sequence ID" value="KAE8655755.1"/>
    <property type="molecule type" value="Genomic_DNA"/>
</dbReference>
<dbReference type="GO" id="GO:0016740">
    <property type="term" value="F:transferase activity"/>
    <property type="evidence" value="ECO:0007669"/>
    <property type="project" value="InterPro"/>
</dbReference>
<evidence type="ECO:0000256" key="1">
    <source>
        <dbReference type="ARBA" id="ARBA00007727"/>
    </source>
</evidence>
<reference evidence="3" key="1">
    <citation type="submission" date="2019-09" db="EMBL/GenBank/DDBJ databases">
        <title>Draft genome information of white flower Hibiscus syriacus.</title>
        <authorList>
            <person name="Kim Y.-M."/>
        </authorList>
    </citation>
    <scope>NUCLEOTIDE SEQUENCE [LARGE SCALE GENOMIC DNA]</scope>
    <source>
        <strain evidence="3">YM2019G1</strain>
    </source>
</reference>
<accession>A0A6A2WIE0</accession>
<protein>
    <recommendedName>
        <fullName evidence="2">Trichome birefringence-like C-terminal domain-containing protein</fullName>
    </recommendedName>
</protein>
<keyword evidence="4" id="KW-1185">Reference proteome</keyword>
<dbReference type="Pfam" id="PF13839">
    <property type="entry name" value="PC-Esterase"/>
    <property type="match status" value="1"/>
</dbReference>
<name>A0A6A2WIE0_HIBSY</name>
<sequence>MIHHLAFSIYTSTKLMKHGDNLPVLDYVIISDAHSTSTIALVRTFSPAHFEDGAWNTGGRCNRTVPLSESEINSSGPEWELRSLQMEEIGKVGIEGGKLGKRFGFWM</sequence>
<comment type="similarity">
    <text evidence="1">Belongs to the PC-esterase family. TBL subfamily.</text>
</comment>
<feature type="domain" description="Trichome birefringence-like C-terminal" evidence="2">
    <location>
        <begin position="31"/>
        <end position="90"/>
    </location>
</feature>
<evidence type="ECO:0000259" key="2">
    <source>
        <dbReference type="Pfam" id="PF13839"/>
    </source>
</evidence>
<evidence type="ECO:0000313" key="3">
    <source>
        <dbReference type="EMBL" id="KAE8655755.1"/>
    </source>
</evidence>
<comment type="caution">
    <text evidence="3">The sequence shown here is derived from an EMBL/GenBank/DDBJ whole genome shotgun (WGS) entry which is preliminary data.</text>
</comment>
<dbReference type="Proteomes" id="UP000436088">
    <property type="component" value="Unassembled WGS sequence"/>
</dbReference>